<proteinExistence type="predicted"/>
<dbReference type="Proteomes" id="UP000054007">
    <property type="component" value="Unassembled WGS sequence"/>
</dbReference>
<name>A0A0D7AWI6_9AGAR</name>
<protein>
    <submittedName>
        <fullName evidence="2">Uncharacterized protein</fullName>
    </submittedName>
</protein>
<dbReference type="EMBL" id="KN880767">
    <property type="protein sequence ID" value="KIY62597.1"/>
    <property type="molecule type" value="Genomic_DNA"/>
</dbReference>
<keyword evidence="3" id="KW-1185">Reference proteome</keyword>
<evidence type="ECO:0000313" key="2">
    <source>
        <dbReference type="EMBL" id="KIY62597.1"/>
    </source>
</evidence>
<evidence type="ECO:0000256" key="1">
    <source>
        <dbReference type="SAM" id="MobiDB-lite"/>
    </source>
</evidence>
<dbReference type="AlphaFoldDB" id="A0A0D7AWI6"/>
<evidence type="ECO:0000313" key="3">
    <source>
        <dbReference type="Proteomes" id="UP000054007"/>
    </source>
</evidence>
<sequence length="82" mass="9007">MSRKSKHFVNRGIQVPSGMDDHRDEGDMDSVELVTPGVRSARSEQVEEHVYHAPSVEDVEDEGSDGDDGNSDEEEEACQGGF</sequence>
<feature type="compositionally biased region" description="Acidic residues" evidence="1">
    <location>
        <begin position="57"/>
        <end position="82"/>
    </location>
</feature>
<feature type="compositionally biased region" description="Basic and acidic residues" evidence="1">
    <location>
        <begin position="41"/>
        <end position="51"/>
    </location>
</feature>
<reference evidence="2 3" key="1">
    <citation type="journal article" date="2015" name="Fungal Genet. Biol.">
        <title>Evolution of novel wood decay mechanisms in Agaricales revealed by the genome sequences of Fistulina hepatica and Cylindrobasidium torrendii.</title>
        <authorList>
            <person name="Floudas D."/>
            <person name="Held B.W."/>
            <person name="Riley R."/>
            <person name="Nagy L.G."/>
            <person name="Koehler G."/>
            <person name="Ransdell A.S."/>
            <person name="Younus H."/>
            <person name="Chow J."/>
            <person name="Chiniquy J."/>
            <person name="Lipzen A."/>
            <person name="Tritt A."/>
            <person name="Sun H."/>
            <person name="Haridas S."/>
            <person name="LaButti K."/>
            <person name="Ohm R.A."/>
            <person name="Kues U."/>
            <person name="Blanchette R.A."/>
            <person name="Grigoriev I.V."/>
            <person name="Minto R.E."/>
            <person name="Hibbett D.S."/>
        </authorList>
    </citation>
    <scope>NUCLEOTIDE SEQUENCE [LARGE SCALE GENOMIC DNA]</scope>
    <source>
        <strain evidence="2 3">FP15055 ss-10</strain>
    </source>
</reference>
<accession>A0A0D7AWI6</accession>
<gene>
    <name evidence="2" type="ORF">CYLTODRAFT_458859</name>
</gene>
<feature type="region of interest" description="Disordered" evidence="1">
    <location>
        <begin position="1"/>
        <end position="82"/>
    </location>
</feature>
<organism evidence="2 3">
    <name type="scientific">Cylindrobasidium torrendii FP15055 ss-10</name>
    <dbReference type="NCBI Taxonomy" id="1314674"/>
    <lineage>
        <taxon>Eukaryota</taxon>
        <taxon>Fungi</taxon>
        <taxon>Dikarya</taxon>
        <taxon>Basidiomycota</taxon>
        <taxon>Agaricomycotina</taxon>
        <taxon>Agaricomycetes</taxon>
        <taxon>Agaricomycetidae</taxon>
        <taxon>Agaricales</taxon>
        <taxon>Marasmiineae</taxon>
        <taxon>Physalacriaceae</taxon>
        <taxon>Cylindrobasidium</taxon>
    </lineage>
</organism>